<dbReference type="SUPFAM" id="SSF56176">
    <property type="entry name" value="FAD-binding/transporter-associated domain-like"/>
    <property type="match status" value="1"/>
</dbReference>
<evidence type="ECO:0000256" key="3">
    <source>
        <dbReference type="ARBA" id="ARBA00023002"/>
    </source>
</evidence>
<evidence type="ECO:0000259" key="4">
    <source>
        <dbReference type="PROSITE" id="PS51387"/>
    </source>
</evidence>
<evidence type="ECO:0000256" key="2">
    <source>
        <dbReference type="ARBA" id="ARBA00022827"/>
    </source>
</evidence>
<evidence type="ECO:0000313" key="5">
    <source>
        <dbReference type="EMBL" id="TMI76743.1"/>
    </source>
</evidence>
<dbReference type="AlphaFoldDB" id="A0A537IZP0"/>
<name>A0A537IZP0_9BACT</name>
<dbReference type="InterPro" id="IPR036683">
    <property type="entry name" value="CO_DH_flav_C_dom_sf"/>
</dbReference>
<dbReference type="Gene3D" id="3.30.465.10">
    <property type="match status" value="1"/>
</dbReference>
<dbReference type="PANTHER" id="PTHR42659:SF2">
    <property type="entry name" value="XANTHINE DEHYDROGENASE SUBUNIT C-RELATED"/>
    <property type="match status" value="1"/>
</dbReference>
<dbReference type="InterPro" id="IPR005107">
    <property type="entry name" value="CO_DH_flav_C"/>
</dbReference>
<reference evidence="5 6" key="1">
    <citation type="journal article" date="2019" name="Nat. Microbiol.">
        <title>Mediterranean grassland soil C-N compound turnover is dependent on rainfall and depth, and is mediated by genomically divergent microorganisms.</title>
        <authorList>
            <person name="Diamond S."/>
            <person name="Andeer P.F."/>
            <person name="Li Z."/>
            <person name="Crits-Christoph A."/>
            <person name="Burstein D."/>
            <person name="Anantharaman K."/>
            <person name="Lane K.R."/>
            <person name="Thomas B.C."/>
            <person name="Pan C."/>
            <person name="Northen T.R."/>
            <person name="Banfield J.F."/>
        </authorList>
    </citation>
    <scope>NUCLEOTIDE SEQUENCE [LARGE SCALE GENOMIC DNA]</scope>
    <source>
        <strain evidence="5">NP_8</strain>
    </source>
</reference>
<dbReference type="SUPFAM" id="SSF55447">
    <property type="entry name" value="CO dehydrogenase flavoprotein C-terminal domain-like"/>
    <property type="match status" value="1"/>
</dbReference>
<dbReference type="PANTHER" id="PTHR42659">
    <property type="entry name" value="XANTHINE DEHYDROGENASE SUBUNIT C-RELATED"/>
    <property type="match status" value="1"/>
</dbReference>
<dbReference type="InterPro" id="IPR036318">
    <property type="entry name" value="FAD-bd_PCMH-like_sf"/>
</dbReference>
<dbReference type="Gene3D" id="3.30.43.10">
    <property type="entry name" value="Uridine Diphospho-n-acetylenolpyruvylglucosamine Reductase, domain 2"/>
    <property type="match status" value="1"/>
</dbReference>
<dbReference type="SMART" id="SM01092">
    <property type="entry name" value="CO_deh_flav_C"/>
    <property type="match status" value="1"/>
</dbReference>
<protein>
    <submittedName>
        <fullName evidence="5">Xanthine dehydrogenase family protein subunit M</fullName>
    </submittedName>
</protein>
<dbReference type="InterPro" id="IPR016169">
    <property type="entry name" value="FAD-bd_PCMH_sub2"/>
</dbReference>
<dbReference type="Pfam" id="PF03450">
    <property type="entry name" value="CO_deh_flav_C"/>
    <property type="match status" value="1"/>
</dbReference>
<dbReference type="InterPro" id="IPR051312">
    <property type="entry name" value="Diverse_Substr_Oxidored"/>
</dbReference>
<organism evidence="5 6">
    <name type="scientific">Candidatus Segetimicrobium genomatis</name>
    <dbReference type="NCBI Taxonomy" id="2569760"/>
    <lineage>
        <taxon>Bacteria</taxon>
        <taxon>Bacillati</taxon>
        <taxon>Candidatus Sysuimicrobiota</taxon>
        <taxon>Candidatus Sysuimicrobiia</taxon>
        <taxon>Candidatus Sysuimicrobiales</taxon>
        <taxon>Candidatus Segetimicrobiaceae</taxon>
        <taxon>Candidatus Segetimicrobium</taxon>
    </lineage>
</organism>
<evidence type="ECO:0000256" key="1">
    <source>
        <dbReference type="ARBA" id="ARBA00022630"/>
    </source>
</evidence>
<dbReference type="Proteomes" id="UP000318834">
    <property type="component" value="Unassembled WGS sequence"/>
</dbReference>
<keyword evidence="2" id="KW-0274">FAD</keyword>
<dbReference type="FunFam" id="3.30.465.10:FF:000017">
    <property type="entry name" value="Xanthine dehydrogenase, FAD binding subunit"/>
    <property type="match status" value="1"/>
</dbReference>
<sequence length="293" mass="31346">MKPAPFQYAAPESVEETVALLHAHGTEGKLLAGGQSLVPLLNMRLARPSVIIDLNRVRTLDYIREENGEIAIGAMTRQRTAERSPVVTRRLPLLADALPLVGHLQIRTRGTVGGNIAHADPSAELPAVLAALEGSVVVRGPGGTRRVAAHAFFVSYLTTALGPDELLLEVRFPAHEHQGSAFLEVARRHGDYALVGVGAVVTMAGNVCQRARLAFTGVGPVPVRIPDAEAVVTGKMVTDGVLAELGKLVTHMIDPTGDIHASAEYRKEVAGVLARRAIRAAAERARMKQMRMR</sequence>
<dbReference type="InterPro" id="IPR016166">
    <property type="entry name" value="FAD-bd_PCMH"/>
</dbReference>
<proteinExistence type="predicted"/>
<dbReference type="EMBL" id="VBAP01000011">
    <property type="protein sequence ID" value="TMI76743.1"/>
    <property type="molecule type" value="Genomic_DNA"/>
</dbReference>
<keyword evidence="1" id="KW-0285">Flavoprotein</keyword>
<accession>A0A537IZP0</accession>
<dbReference type="PROSITE" id="PS51387">
    <property type="entry name" value="FAD_PCMH"/>
    <property type="match status" value="1"/>
</dbReference>
<gene>
    <name evidence="5" type="ORF">E6H05_02755</name>
</gene>
<dbReference type="Gene3D" id="3.30.390.50">
    <property type="entry name" value="CO dehydrogenase flavoprotein, C-terminal domain"/>
    <property type="match status" value="1"/>
</dbReference>
<dbReference type="GO" id="GO:0016491">
    <property type="term" value="F:oxidoreductase activity"/>
    <property type="evidence" value="ECO:0007669"/>
    <property type="project" value="UniProtKB-KW"/>
</dbReference>
<dbReference type="InterPro" id="IPR002346">
    <property type="entry name" value="Mopterin_DH_FAD-bd"/>
</dbReference>
<evidence type="ECO:0000313" key="6">
    <source>
        <dbReference type="Proteomes" id="UP000318834"/>
    </source>
</evidence>
<dbReference type="Pfam" id="PF00941">
    <property type="entry name" value="FAD_binding_5"/>
    <property type="match status" value="1"/>
</dbReference>
<comment type="caution">
    <text evidence="5">The sequence shown here is derived from an EMBL/GenBank/DDBJ whole genome shotgun (WGS) entry which is preliminary data.</text>
</comment>
<keyword evidence="3" id="KW-0560">Oxidoreductase</keyword>
<feature type="domain" description="FAD-binding PCMH-type" evidence="4">
    <location>
        <begin position="1"/>
        <end position="177"/>
    </location>
</feature>
<dbReference type="InterPro" id="IPR016167">
    <property type="entry name" value="FAD-bd_PCMH_sub1"/>
</dbReference>
<dbReference type="GO" id="GO:0071949">
    <property type="term" value="F:FAD binding"/>
    <property type="evidence" value="ECO:0007669"/>
    <property type="project" value="InterPro"/>
</dbReference>